<dbReference type="GO" id="GO:0004029">
    <property type="term" value="F:aldehyde dehydrogenase (NAD+) activity"/>
    <property type="evidence" value="ECO:0007669"/>
    <property type="project" value="TreeGrafter"/>
</dbReference>
<evidence type="ECO:0000259" key="1">
    <source>
        <dbReference type="Pfam" id="PF01370"/>
    </source>
</evidence>
<evidence type="ECO:0000313" key="2">
    <source>
        <dbReference type="EMBL" id="KAJ5315132.1"/>
    </source>
</evidence>
<dbReference type="Gene3D" id="3.40.50.720">
    <property type="entry name" value="NAD(P)-binding Rossmann-like Domain"/>
    <property type="match status" value="1"/>
</dbReference>
<dbReference type="PANTHER" id="PTHR48079">
    <property type="entry name" value="PROTEIN YEEZ"/>
    <property type="match status" value="1"/>
</dbReference>
<name>A0A9W9PVF1_9EURO</name>
<dbReference type="EMBL" id="JAPZBO010000005">
    <property type="protein sequence ID" value="KAJ5315132.1"/>
    <property type="molecule type" value="Genomic_DNA"/>
</dbReference>
<sequence length="348" mass="37986">MGKTVIVTGANGMIGNAVARAFVRAGWTAFGLVRKESAVEALAADEIRPLLGSPSDLCFLEKLHATTKTLDVIVSVTEDLNNYLPHFEDTMNLIRTLSVTSNQEGTRPLVLFTSGCKDYGMSSSLHGSPGLEPHTEESPIKAPEMLRPRAENAPKVFEYPELFDGAVLRPTTIYGLSGSYYGILFDFAEEAAKGGILIFSAPPTSILHGCHVDDCAEAYVALAEHEDRQAVAGQCFNISGRQYETLEHVANSLVKEYDISGGVKFVESTPNDAVELDNLVIKFPQWVSSDKIRKLTGWEDKRPLFTEGVHVYRASFEALAARGDQNVARTRGMVQMLRTQKGPSSRSA</sequence>
<accession>A0A9W9PVF1</accession>
<comment type="caution">
    <text evidence="2">The sequence shown here is derived from an EMBL/GenBank/DDBJ whole genome shotgun (WGS) entry which is preliminary data.</text>
</comment>
<dbReference type="Pfam" id="PF01370">
    <property type="entry name" value="Epimerase"/>
    <property type="match status" value="1"/>
</dbReference>
<reference evidence="2" key="1">
    <citation type="submission" date="2022-12" db="EMBL/GenBank/DDBJ databases">
        <authorList>
            <person name="Petersen C."/>
        </authorList>
    </citation>
    <scope>NUCLEOTIDE SEQUENCE</scope>
    <source>
        <strain evidence="2">IBT 21472</strain>
    </source>
</reference>
<dbReference type="GO" id="GO:0005737">
    <property type="term" value="C:cytoplasm"/>
    <property type="evidence" value="ECO:0007669"/>
    <property type="project" value="TreeGrafter"/>
</dbReference>
<feature type="domain" description="NAD-dependent epimerase/dehydratase" evidence="1">
    <location>
        <begin position="5"/>
        <end position="237"/>
    </location>
</feature>
<dbReference type="AlphaFoldDB" id="A0A9W9PVF1"/>
<reference evidence="2" key="2">
    <citation type="journal article" date="2023" name="IMA Fungus">
        <title>Comparative genomic study of the Penicillium genus elucidates a diverse pangenome and 15 lateral gene transfer events.</title>
        <authorList>
            <person name="Petersen C."/>
            <person name="Sorensen T."/>
            <person name="Nielsen M.R."/>
            <person name="Sondergaard T.E."/>
            <person name="Sorensen J.L."/>
            <person name="Fitzpatrick D.A."/>
            <person name="Frisvad J.C."/>
            <person name="Nielsen K.L."/>
        </authorList>
    </citation>
    <scope>NUCLEOTIDE SEQUENCE</scope>
    <source>
        <strain evidence="2">IBT 21472</strain>
    </source>
</reference>
<dbReference type="InterPro" id="IPR051783">
    <property type="entry name" value="NAD(P)-dependent_oxidoreduct"/>
</dbReference>
<dbReference type="SUPFAM" id="SSF51735">
    <property type="entry name" value="NAD(P)-binding Rossmann-fold domains"/>
    <property type="match status" value="1"/>
</dbReference>
<organism evidence="2 3">
    <name type="scientific">Penicillium atrosanguineum</name>
    <dbReference type="NCBI Taxonomy" id="1132637"/>
    <lineage>
        <taxon>Eukaryota</taxon>
        <taxon>Fungi</taxon>
        <taxon>Dikarya</taxon>
        <taxon>Ascomycota</taxon>
        <taxon>Pezizomycotina</taxon>
        <taxon>Eurotiomycetes</taxon>
        <taxon>Eurotiomycetidae</taxon>
        <taxon>Eurotiales</taxon>
        <taxon>Aspergillaceae</taxon>
        <taxon>Penicillium</taxon>
    </lineage>
</organism>
<dbReference type="InterPro" id="IPR036291">
    <property type="entry name" value="NAD(P)-bd_dom_sf"/>
</dbReference>
<keyword evidence="3" id="KW-1185">Reference proteome</keyword>
<dbReference type="Proteomes" id="UP001147746">
    <property type="component" value="Unassembled WGS sequence"/>
</dbReference>
<dbReference type="InterPro" id="IPR001509">
    <property type="entry name" value="Epimerase_deHydtase"/>
</dbReference>
<gene>
    <name evidence="2" type="ORF">N7476_005439</name>
</gene>
<protein>
    <recommendedName>
        <fullName evidence="1">NAD-dependent epimerase/dehydratase domain-containing protein</fullName>
    </recommendedName>
</protein>
<dbReference type="PANTHER" id="PTHR48079:SF3">
    <property type="entry name" value="NAD-DEPENDENT EPIMERASE_DEHYDRATASE DOMAIN-CONTAINING PROTEIN"/>
    <property type="match status" value="1"/>
</dbReference>
<evidence type="ECO:0000313" key="3">
    <source>
        <dbReference type="Proteomes" id="UP001147746"/>
    </source>
</evidence>
<proteinExistence type="predicted"/>